<sequence>MTNIHNLLNHILNDNSGYVHYTFSNTDGKTWLMPQNDMKTAMNLYQPSGIKGKLMKRFFPYFHRIKPLRTKLGIAQNRYELQNSLKDLLSQIFHSDNFQFSVFCGTPSNHQKITVQISKGSNILGYCKISDRENIKQLFSREEKILNTLKAKNINQIPECLYCGSLTDNIDLFVQSTVKTNHSKVLHKWNSQHWAFLANLKQQTEQILPFEQTDYFRDIDKLRQNQSYLSIPDRNMIDSAIDKVMDYYGGKLVTFCAYHADFTPWNMFLEQNQLFVFDFEYAQLTYPPYLDWFHFFTQCCIFEERLNANEIYNAYLIQKRKETEYLKNSDFYYLCYLLNILSLYLEREKGLYNNHDVKKSLSIWLKLIYFLI</sequence>
<organism evidence="1 2">
    <name type="scientific">Candidatus Ordinivivax streblomastigis</name>
    <dbReference type="NCBI Taxonomy" id="2540710"/>
    <lineage>
        <taxon>Bacteria</taxon>
        <taxon>Pseudomonadati</taxon>
        <taxon>Bacteroidota</taxon>
        <taxon>Bacteroidia</taxon>
        <taxon>Bacteroidales</taxon>
        <taxon>Candidatus Ordinivivax</taxon>
    </lineage>
</organism>
<evidence type="ECO:0000313" key="1">
    <source>
        <dbReference type="EMBL" id="KAA6303777.1"/>
    </source>
</evidence>
<dbReference type="Gene3D" id="3.90.1200.10">
    <property type="match status" value="1"/>
</dbReference>
<dbReference type="AlphaFoldDB" id="A0A5M8P5G8"/>
<name>A0A5M8P5G8_9BACT</name>
<comment type="caution">
    <text evidence="1">The sequence shown here is derived from an EMBL/GenBank/DDBJ whole genome shotgun (WGS) entry which is preliminary data.</text>
</comment>
<dbReference type="EMBL" id="SNRX01000001">
    <property type="protein sequence ID" value="KAA6303777.1"/>
    <property type="molecule type" value="Genomic_DNA"/>
</dbReference>
<protein>
    <recommendedName>
        <fullName evidence="3">Aminoglycoside phosphotransferase domain-containing protein</fullName>
    </recommendedName>
</protein>
<accession>A0A5M8P5G8</accession>
<evidence type="ECO:0000313" key="2">
    <source>
        <dbReference type="Proteomes" id="UP000324575"/>
    </source>
</evidence>
<proteinExistence type="predicted"/>
<dbReference type="Proteomes" id="UP000324575">
    <property type="component" value="Unassembled WGS sequence"/>
</dbReference>
<evidence type="ECO:0008006" key="3">
    <source>
        <dbReference type="Google" id="ProtNLM"/>
    </source>
</evidence>
<dbReference type="InterPro" id="IPR011009">
    <property type="entry name" value="Kinase-like_dom_sf"/>
</dbReference>
<reference evidence="1 2" key="1">
    <citation type="submission" date="2019-03" db="EMBL/GenBank/DDBJ databases">
        <title>Single cell metagenomics reveals metabolic interactions within the superorganism composed of flagellate Streblomastix strix and complex community of Bacteroidetes bacteria on its surface.</title>
        <authorList>
            <person name="Treitli S.C."/>
            <person name="Kolisko M."/>
            <person name="Husnik F."/>
            <person name="Keeling P."/>
            <person name="Hampl V."/>
        </authorList>
    </citation>
    <scope>NUCLEOTIDE SEQUENCE [LARGE SCALE GENOMIC DNA]</scope>
    <source>
        <strain evidence="1">St1</strain>
    </source>
</reference>
<gene>
    <name evidence="1" type="ORF">EZS26_000328</name>
</gene>
<dbReference type="SUPFAM" id="SSF56112">
    <property type="entry name" value="Protein kinase-like (PK-like)"/>
    <property type="match status" value="1"/>
</dbReference>